<name>A0A939LTH8_9MICO</name>
<dbReference type="EMBL" id="JAGDYL010000005">
    <property type="protein sequence ID" value="MBO1804535.1"/>
    <property type="molecule type" value="Genomic_DNA"/>
</dbReference>
<comment type="caution">
    <text evidence="2">The sequence shown here is derived from an EMBL/GenBank/DDBJ whole genome shotgun (WGS) entry which is preliminary data.</text>
</comment>
<dbReference type="GO" id="GO:0051920">
    <property type="term" value="F:peroxiredoxin activity"/>
    <property type="evidence" value="ECO:0007669"/>
    <property type="project" value="InterPro"/>
</dbReference>
<dbReference type="PANTHER" id="PTHR33930">
    <property type="entry name" value="ALKYL HYDROPEROXIDE REDUCTASE AHPD"/>
    <property type="match status" value="1"/>
</dbReference>
<dbReference type="Pfam" id="PF02627">
    <property type="entry name" value="CMD"/>
    <property type="match status" value="1"/>
</dbReference>
<accession>A0A939LTH8</accession>
<dbReference type="InterPro" id="IPR029032">
    <property type="entry name" value="AhpD-like"/>
</dbReference>
<feature type="domain" description="Carboxymuconolactone decarboxylase-like" evidence="1">
    <location>
        <begin position="22"/>
        <end position="105"/>
    </location>
</feature>
<reference evidence="2" key="1">
    <citation type="submission" date="2021-03" db="EMBL/GenBank/DDBJ databases">
        <title>Leucobacter chromiisoli sp. nov., isolated from chromium-containing soil of chemical plant.</title>
        <authorList>
            <person name="Xu Z."/>
        </authorList>
    </citation>
    <scope>NUCLEOTIDE SEQUENCE</scope>
    <source>
        <strain evidence="2">A2</strain>
    </source>
</reference>
<dbReference type="AlphaFoldDB" id="A0A939LTH8"/>
<gene>
    <name evidence="2" type="ORF">J4H91_04275</name>
</gene>
<sequence>MSNHFHDPSDKKYMRKLRAAAPDAFAGFVGFDEAAISAPSKTIPLKYTELIALGVALTTQCAYCIEAHTLAAKRAGATEEEVAETVFTAAALRAGGAITHGWLAMKFFHADDETA</sequence>
<organism evidence="2 3">
    <name type="scientific">Leucobacter ruminantium</name>
    <dbReference type="NCBI Taxonomy" id="1289170"/>
    <lineage>
        <taxon>Bacteria</taxon>
        <taxon>Bacillati</taxon>
        <taxon>Actinomycetota</taxon>
        <taxon>Actinomycetes</taxon>
        <taxon>Micrococcales</taxon>
        <taxon>Microbacteriaceae</taxon>
        <taxon>Leucobacter</taxon>
    </lineage>
</organism>
<dbReference type="Proteomes" id="UP000664398">
    <property type="component" value="Unassembled WGS sequence"/>
</dbReference>
<dbReference type="RefSeq" id="WP_208045014.1">
    <property type="nucleotide sequence ID" value="NZ_JAGDYL010000005.1"/>
</dbReference>
<proteinExistence type="predicted"/>
<dbReference type="InterPro" id="IPR003779">
    <property type="entry name" value="CMD-like"/>
</dbReference>
<dbReference type="Gene3D" id="1.20.1290.10">
    <property type="entry name" value="AhpD-like"/>
    <property type="match status" value="1"/>
</dbReference>
<dbReference type="NCBIfam" id="TIGR00778">
    <property type="entry name" value="ahpD_dom"/>
    <property type="match status" value="1"/>
</dbReference>
<protein>
    <submittedName>
        <fullName evidence="2">Carboxymuconolactone decarboxylase family protein</fullName>
    </submittedName>
</protein>
<evidence type="ECO:0000313" key="3">
    <source>
        <dbReference type="Proteomes" id="UP000664398"/>
    </source>
</evidence>
<evidence type="ECO:0000259" key="1">
    <source>
        <dbReference type="Pfam" id="PF02627"/>
    </source>
</evidence>
<dbReference type="InterPro" id="IPR004675">
    <property type="entry name" value="AhpD_core"/>
</dbReference>
<dbReference type="PANTHER" id="PTHR33930:SF2">
    <property type="entry name" value="BLR3452 PROTEIN"/>
    <property type="match status" value="1"/>
</dbReference>
<dbReference type="SUPFAM" id="SSF69118">
    <property type="entry name" value="AhpD-like"/>
    <property type="match status" value="1"/>
</dbReference>
<evidence type="ECO:0000313" key="2">
    <source>
        <dbReference type="EMBL" id="MBO1804535.1"/>
    </source>
</evidence>
<keyword evidence="3" id="KW-1185">Reference proteome</keyword>